<organism evidence="8 9">
    <name type="scientific">Candidatus Magasanikbacteria bacterium RIFCSPHIGHO2_01_FULL_33_34</name>
    <dbReference type="NCBI Taxonomy" id="1798671"/>
    <lineage>
        <taxon>Bacteria</taxon>
        <taxon>Candidatus Magasanikiibacteriota</taxon>
    </lineage>
</organism>
<comment type="subcellular location">
    <subcellularLocation>
        <location evidence="1">Cell membrane</location>
        <topology evidence="1">Multi-pass membrane protein</topology>
    </subcellularLocation>
</comment>
<dbReference type="GO" id="GO:0005886">
    <property type="term" value="C:plasma membrane"/>
    <property type="evidence" value="ECO:0007669"/>
    <property type="project" value="UniProtKB-SubCell"/>
</dbReference>
<evidence type="ECO:0000313" key="8">
    <source>
        <dbReference type="EMBL" id="OGH59408.1"/>
    </source>
</evidence>
<evidence type="ECO:0000256" key="1">
    <source>
        <dbReference type="ARBA" id="ARBA00004651"/>
    </source>
</evidence>
<feature type="transmembrane region" description="Helical" evidence="7">
    <location>
        <begin position="46"/>
        <end position="70"/>
    </location>
</feature>
<gene>
    <name evidence="8" type="ORF">A2725_01100</name>
</gene>
<feature type="transmembrane region" description="Helical" evidence="7">
    <location>
        <begin position="415"/>
        <end position="435"/>
    </location>
</feature>
<feature type="transmembrane region" description="Helical" evidence="7">
    <location>
        <begin position="447"/>
        <end position="466"/>
    </location>
</feature>
<evidence type="ECO:0000256" key="3">
    <source>
        <dbReference type="ARBA" id="ARBA00022475"/>
    </source>
</evidence>
<evidence type="ECO:0000256" key="4">
    <source>
        <dbReference type="ARBA" id="ARBA00022692"/>
    </source>
</evidence>
<keyword evidence="3" id="KW-1003">Cell membrane</keyword>
<dbReference type="EMBL" id="MFPS01000007">
    <property type="protein sequence ID" value="OGH59408.1"/>
    <property type="molecule type" value="Genomic_DNA"/>
</dbReference>
<evidence type="ECO:0000256" key="5">
    <source>
        <dbReference type="ARBA" id="ARBA00022989"/>
    </source>
</evidence>
<dbReference type="Pfam" id="PF13440">
    <property type="entry name" value="Polysacc_synt_3"/>
    <property type="match status" value="1"/>
</dbReference>
<evidence type="ECO:0000256" key="6">
    <source>
        <dbReference type="ARBA" id="ARBA00023136"/>
    </source>
</evidence>
<comment type="caution">
    <text evidence="8">The sequence shown here is derived from an EMBL/GenBank/DDBJ whole genome shotgun (WGS) entry which is preliminary data.</text>
</comment>
<dbReference type="AlphaFoldDB" id="A0A1F6LJ33"/>
<dbReference type="PANTHER" id="PTHR30250">
    <property type="entry name" value="PST FAMILY PREDICTED COLANIC ACID TRANSPORTER"/>
    <property type="match status" value="1"/>
</dbReference>
<feature type="transmembrane region" description="Helical" evidence="7">
    <location>
        <begin position="293"/>
        <end position="317"/>
    </location>
</feature>
<reference evidence="8 9" key="1">
    <citation type="journal article" date="2016" name="Nat. Commun.">
        <title>Thousands of microbial genomes shed light on interconnected biogeochemical processes in an aquifer system.</title>
        <authorList>
            <person name="Anantharaman K."/>
            <person name="Brown C.T."/>
            <person name="Hug L.A."/>
            <person name="Sharon I."/>
            <person name="Castelle C.J."/>
            <person name="Probst A.J."/>
            <person name="Thomas B.C."/>
            <person name="Singh A."/>
            <person name="Wilkins M.J."/>
            <person name="Karaoz U."/>
            <person name="Brodie E.L."/>
            <person name="Williams K.H."/>
            <person name="Hubbard S.S."/>
            <person name="Banfield J.F."/>
        </authorList>
    </citation>
    <scope>NUCLEOTIDE SEQUENCE [LARGE SCALE GENOMIC DNA]</scope>
</reference>
<keyword evidence="6 7" id="KW-0472">Membrane</keyword>
<sequence length="485" mass="54490">MSKEGVLGKSIKSGKWLSIGYVIQRTLGIASFVVLARILSPEDFGVMAVVLIVPNFLQATTEMGFYPAIIQSEGSFKKYLDPIWTIGIIKSIIILIVTFFGAPIIADFLNAEHIESAIKLGGIFSFILRLGNPAEVTTYRNVEFKNVFVRDTVREITYITIAIISAILLKSYWALIIATFASKIAQVTITYIQYSYRPHFSFHWKKLKELFGYSKWIIGQGWLNQIYSATESMTITRLSGIYNMGLYTKGKNLASVGPGFISSIMNQVSFSAYSRLKDSLDKINDGFKKSLDILFFFVVPVGFLLLTAGGKLILIFLGEKWLPMNGTMQIMFIYFSLNLILEILYALFNGVGHPQKKVKMDMIKIVLTLSMIIPFTKMYGIIGAALALLFGMLPVLLIALIHLKKITKISYKEIFKTTYSPATLSIFMMMPIIIFKDSFLSWNTSMLLLYGAFSGIFYLGGTYIMGKKLNTGPYKTIETILKHVL</sequence>
<feature type="transmembrane region" description="Helical" evidence="7">
    <location>
        <begin position="82"/>
        <end position="106"/>
    </location>
</feature>
<dbReference type="Proteomes" id="UP000177067">
    <property type="component" value="Unassembled WGS sequence"/>
</dbReference>
<feature type="transmembrane region" description="Helical" evidence="7">
    <location>
        <begin position="329"/>
        <end position="348"/>
    </location>
</feature>
<comment type="similarity">
    <text evidence="2">Belongs to the polysaccharide synthase family.</text>
</comment>
<feature type="transmembrane region" description="Helical" evidence="7">
    <location>
        <begin position="156"/>
        <end position="181"/>
    </location>
</feature>
<proteinExistence type="inferred from homology"/>
<evidence type="ECO:0000313" key="9">
    <source>
        <dbReference type="Proteomes" id="UP000177067"/>
    </source>
</evidence>
<evidence type="ECO:0000256" key="7">
    <source>
        <dbReference type="SAM" id="Phobius"/>
    </source>
</evidence>
<dbReference type="InterPro" id="IPR050833">
    <property type="entry name" value="Poly_Biosynth_Transport"/>
</dbReference>
<keyword evidence="5 7" id="KW-1133">Transmembrane helix</keyword>
<accession>A0A1F6LJ33</accession>
<keyword evidence="4 7" id="KW-0812">Transmembrane</keyword>
<feature type="transmembrane region" description="Helical" evidence="7">
    <location>
        <begin position="21"/>
        <end position="40"/>
    </location>
</feature>
<protein>
    <submittedName>
        <fullName evidence="8">Uncharacterized protein</fullName>
    </submittedName>
</protein>
<feature type="transmembrane region" description="Helical" evidence="7">
    <location>
        <begin position="382"/>
        <end position="403"/>
    </location>
</feature>
<evidence type="ECO:0000256" key="2">
    <source>
        <dbReference type="ARBA" id="ARBA00007430"/>
    </source>
</evidence>
<name>A0A1F6LJ33_9BACT</name>
<dbReference type="PANTHER" id="PTHR30250:SF10">
    <property type="entry name" value="LIPOPOLYSACCHARIDE BIOSYNTHESIS PROTEIN WZXC"/>
    <property type="match status" value="1"/>
</dbReference>